<evidence type="ECO:0000313" key="3">
    <source>
        <dbReference type="EMBL" id="SMY22098.1"/>
    </source>
</evidence>
<feature type="region of interest" description="Disordered" evidence="1">
    <location>
        <begin position="1"/>
        <end position="127"/>
    </location>
</feature>
<dbReference type="Pfam" id="PF11790">
    <property type="entry name" value="Glyco_hydro_cc"/>
    <property type="match status" value="1"/>
</dbReference>
<evidence type="ECO:0000259" key="2">
    <source>
        <dbReference type="Pfam" id="PF11790"/>
    </source>
</evidence>
<dbReference type="PANTHER" id="PTHR34154">
    <property type="entry name" value="ALKALI-SENSITIVE LINKAGE PROTEIN 1"/>
    <property type="match status" value="1"/>
</dbReference>
<proteinExistence type="predicted"/>
<feature type="compositionally biased region" description="Low complexity" evidence="1">
    <location>
        <begin position="42"/>
        <end position="127"/>
    </location>
</feature>
<dbReference type="GO" id="GO:0071966">
    <property type="term" value="P:fungal-type cell wall polysaccharide metabolic process"/>
    <property type="evidence" value="ECO:0007669"/>
    <property type="project" value="TreeGrafter"/>
</dbReference>
<dbReference type="SUPFAM" id="SSF51445">
    <property type="entry name" value="(Trans)glycosidases"/>
    <property type="match status" value="1"/>
</dbReference>
<feature type="compositionally biased region" description="Low complexity" evidence="1">
    <location>
        <begin position="150"/>
        <end position="169"/>
    </location>
</feature>
<evidence type="ECO:0000256" key="1">
    <source>
        <dbReference type="SAM" id="MobiDB-lite"/>
    </source>
</evidence>
<dbReference type="PANTHER" id="PTHR34154:SF10">
    <property type="entry name" value="ASL1-LIKE GLYCOSYL HYDROLASE CATALYTIC DOMAIN-CONTAINING PROTEIN"/>
    <property type="match status" value="1"/>
</dbReference>
<dbReference type="InterPro" id="IPR053183">
    <property type="entry name" value="ASL1"/>
</dbReference>
<organism evidence="3 4">
    <name type="scientific">Zymoseptoria tritici ST99CH_1A5</name>
    <dbReference type="NCBI Taxonomy" id="1276529"/>
    <lineage>
        <taxon>Eukaryota</taxon>
        <taxon>Fungi</taxon>
        <taxon>Dikarya</taxon>
        <taxon>Ascomycota</taxon>
        <taxon>Pezizomycotina</taxon>
        <taxon>Dothideomycetes</taxon>
        <taxon>Dothideomycetidae</taxon>
        <taxon>Mycosphaerellales</taxon>
        <taxon>Mycosphaerellaceae</taxon>
        <taxon>Zymoseptoria</taxon>
    </lineage>
</organism>
<accession>A0A1Y6LFG0</accession>
<evidence type="ECO:0000313" key="4">
    <source>
        <dbReference type="Proteomes" id="UP000215453"/>
    </source>
</evidence>
<feature type="compositionally biased region" description="Low complexity" evidence="1">
    <location>
        <begin position="1"/>
        <end position="26"/>
    </location>
</feature>
<dbReference type="Proteomes" id="UP000215453">
    <property type="component" value="Chromosome 3"/>
</dbReference>
<feature type="domain" description="Asl1-like glycosyl hydrolase catalytic" evidence="2">
    <location>
        <begin position="207"/>
        <end position="449"/>
    </location>
</feature>
<reference evidence="3 4" key="1">
    <citation type="submission" date="2016-10" db="EMBL/GenBank/DDBJ databases">
        <authorList>
            <person name="Varghese N."/>
        </authorList>
    </citation>
    <scope>NUCLEOTIDE SEQUENCE [LARGE SCALE GENOMIC DNA]</scope>
</reference>
<dbReference type="AlphaFoldDB" id="A0A1Y6LFG0"/>
<dbReference type="EMBL" id="LT882678">
    <property type="protein sequence ID" value="SMY22098.1"/>
    <property type="molecule type" value="Genomic_DNA"/>
</dbReference>
<protein>
    <recommendedName>
        <fullName evidence="2">Asl1-like glycosyl hydrolase catalytic domain-containing protein</fullName>
    </recommendedName>
</protein>
<dbReference type="InterPro" id="IPR024655">
    <property type="entry name" value="Asl1_glyco_hydro_catalytic"/>
</dbReference>
<dbReference type="GO" id="GO:0009277">
    <property type="term" value="C:fungal-type cell wall"/>
    <property type="evidence" value="ECO:0007669"/>
    <property type="project" value="TreeGrafter"/>
</dbReference>
<dbReference type="Gene3D" id="3.20.20.80">
    <property type="entry name" value="Glycosidases"/>
    <property type="match status" value="1"/>
</dbReference>
<sequence>MSSTTSAGASADSASVRSSTTTSSKSLLTDPLDPATAGPILTSTSGSSSGTSSGSSSSTSSGVSTSALSSTPTVLSSSTSSSRPASSSTTAGVSTTGGSSATSTVSTTRSAASSSTPSSTTRSTTSYTLSSTTRSTTSFTLSYTTRSTTLSTTTSTTRSTTRSTTSSTSITCKPVPTASSGKRGLSFNDPKFTNLFSAISCTLNPVGRSRTSWAYNWFSAPCDNFNHASLCSVPFNPYLEFIPMLWSNDRDLQNVWNSNVQAAAARGWKTILAFNEPDIAHSGGSGMSIADAVTSWKQYIQPLKAQGFRLGSPAVTNAQGLNMGNDWQVKFLDQTPGKGGCIGCTVDFLAVHWYGGPTDFDSFFNHVAYSWSVVGGQRMPVWITEFGITGGTDAQVENFLRVVIDAFENQPYWSFVERYAWFTAGNSSPTSGPLVAANGTSLSRAGQVYENQV</sequence>
<gene>
    <name evidence="3" type="ORF">ZT1A5_G3537</name>
</gene>
<dbReference type="InterPro" id="IPR017853">
    <property type="entry name" value="GH"/>
</dbReference>
<feature type="region of interest" description="Disordered" evidence="1">
    <location>
        <begin position="150"/>
        <end position="183"/>
    </location>
</feature>
<name>A0A1Y6LFG0_ZYMTR</name>